<name>A0A2H6K6I0_9APIC</name>
<dbReference type="VEuPathDB" id="PiroplasmaDB:BOVATA_000890"/>
<evidence type="ECO:0000313" key="3">
    <source>
        <dbReference type="Proteomes" id="UP000236319"/>
    </source>
</evidence>
<dbReference type="Proteomes" id="UP000236319">
    <property type="component" value="Unassembled WGS sequence"/>
</dbReference>
<keyword evidence="3" id="KW-1185">Reference proteome</keyword>
<accession>A0A2H6K6I0</accession>
<keyword evidence="2" id="KW-0808">Transferase</keyword>
<evidence type="ECO:0000313" key="2">
    <source>
        <dbReference type="EMBL" id="GBE58596.1"/>
    </source>
</evidence>
<feature type="signal peptide" evidence="1">
    <location>
        <begin position="1"/>
        <end position="19"/>
    </location>
</feature>
<protein>
    <submittedName>
        <fullName evidence="2">MHCK EF2 kinase domain family protein, putative</fullName>
    </submittedName>
</protein>
<dbReference type="RefSeq" id="XP_028864839.1">
    <property type="nucleotide sequence ID" value="XM_029009006.1"/>
</dbReference>
<gene>
    <name evidence="2" type="ORF">BOVATA_000890</name>
</gene>
<dbReference type="GO" id="GO:0016301">
    <property type="term" value="F:kinase activity"/>
    <property type="evidence" value="ECO:0007669"/>
    <property type="project" value="UniProtKB-KW"/>
</dbReference>
<dbReference type="EMBL" id="BDSA01000001">
    <property type="protein sequence ID" value="GBE58596.1"/>
    <property type="molecule type" value="Genomic_DNA"/>
</dbReference>
<proteinExistence type="predicted"/>
<dbReference type="AlphaFoldDB" id="A0A2H6K6I0"/>
<evidence type="ECO:0000256" key="1">
    <source>
        <dbReference type="SAM" id="SignalP"/>
    </source>
</evidence>
<keyword evidence="1" id="KW-0732">Signal</keyword>
<comment type="caution">
    <text evidence="2">The sequence shown here is derived from an EMBL/GenBank/DDBJ whole genome shotgun (WGS) entry which is preliminary data.</text>
</comment>
<sequence>MRALLVGTLHGVALPTGAADVSAVPAVEPSAVSGVVEAAAVEEIELVVEAFEHIEQQAEQCVRVMGIEQALRVGVEVAGVDATCVAEAE</sequence>
<feature type="chain" id="PRO_5014190046" evidence="1">
    <location>
        <begin position="20"/>
        <end position="89"/>
    </location>
</feature>
<organism evidence="2 3">
    <name type="scientific">Babesia ovata</name>
    <dbReference type="NCBI Taxonomy" id="189622"/>
    <lineage>
        <taxon>Eukaryota</taxon>
        <taxon>Sar</taxon>
        <taxon>Alveolata</taxon>
        <taxon>Apicomplexa</taxon>
        <taxon>Aconoidasida</taxon>
        <taxon>Piroplasmida</taxon>
        <taxon>Babesiidae</taxon>
        <taxon>Babesia</taxon>
    </lineage>
</organism>
<reference evidence="2 3" key="1">
    <citation type="journal article" date="2017" name="BMC Genomics">
        <title>Whole-genome assembly of Babesia ovata and comparative genomics between closely related pathogens.</title>
        <authorList>
            <person name="Yamagishi J."/>
            <person name="Asada M."/>
            <person name="Hakimi H."/>
            <person name="Tanaka T.Q."/>
            <person name="Sugimoto C."/>
            <person name="Kawazu S."/>
        </authorList>
    </citation>
    <scope>NUCLEOTIDE SEQUENCE [LARGE SCALE GENOMIC DNA]</scope>
    <source>
        <strain evidence="2 3">Miyake</strain>
    </source>
</reference>
<keyword evidence="2" id="KW-0418">Kinase</keyword>
<dbReference type="GeneID" id="39872366"/>